<organism evidence="1 2">
    <name type="scientific">Methanosalsum natronophilum</name>
    <dbReference type="NCBI Taxonomy" id="768733"/>
    <lineage>
        <taxon>Archaea</taxon>
        <taxon>Methanobacteriati</taxon>
        <taxon>Methanobacteriota</taxon>
        <taxon>Stenosarchaea group</taxon>
        <taxon>Methanomicrobia</taxon>
        <taxon>Methanosarcinales</taxon>
        <taxon>Methanosarcinaceae</taxon>
        <taxon>Methanosalsum</taxon>
    </lineage>
</organism>
<protein>
    <submittedName>
        <fullName evidence="1">Uncharacterized protein</fullName>
    </submittedName>
</protein>
<dbReference type="Proteomes" id="UP000284763">
    <property type="component" value="Unassembled WGS sequence"/>
</dbReference>
<evidence type="ECO:0000313" key="1">
    <source>
        <dbReference type="EMBL" id="RQD85673.1"/>
    </source>
</evidence>
<proteinExistence type="predicted"/>
<gene>
    <name evidence="1" type="ORF">D5R95_04410</name>
</gene>
<name>A0A3R8CCU3_9EURY</name>
<dbReference type="EMBL" id="QZAB01000288">
    <property type="protein sequence ID" value="RQD85673.1"/>
    <property type="molecule type" value="Genomic_DNA"/>
</dbReference>
<dbReference type="AlphaFoldDB" id="A0A3R8CCU3"/>
<comment type="caution">
    <text evidence="1">The sequence shown here is derived from an EMBL/GenBank/DDBJ whole genome shotgun (WGS) entry which is preliminary data.</text>
</comment>
<reference evidence="1 2" key="1">
    <citation type="submission" date="2018-08" db="EMBL/GenBank/DDBJ databases">
        <title>The metabolism and importance of syntrophic acetate oxidation coupled to methane or sulfide production in haloalkaline environments.</title>
        <authorList>
            <person name="Timmers P.H.A."/>
            <person name="Vavourakis C.D."/>
            <person name="Sorokin D.Y."/>
            <person name="Sinninghe Damste J.S."/>
            <person name="Muyzer G."/>
            <person name="Stams A.J.M."/>
            <person name="Plugge C.M."/>
        </authorList>
    </citation>
    <scope>NUCLEOTIDE SEQUENCE [LARGE SCALE GENOMIC DNA]</scope>
    <source>
        <strain evidence="1">MSAO_Arc3</strain>
    </source>
</reference>
<sequence>MSNITPLHENEIIYLKGNEGTIAVVKAGSHPQYFLETNDEELVLGLDSEDIIVGSSFSIGEIAEKGLKCILFSIRELKSPLIVLPKDHPASKRLKIAVSAGTNVILSCDIVPGTHPEQNILCSKKEFMGGEIKGVKGGIEINNIKDFTFKRCNFDI</sequence>
<accession>A0A3R8CCU3</accession>
<evidence type="ECO:0000313" key="2">
    <source>
        <dbReference type="Proteomes" id="UP000284763"/>
    </source>
</evidence>